<comment type="subunit">
    <text evidence="3">Homodimer.</text>
</comment>
<comment type="miscellaneous">
    <text evidence="3">A lyase-type mechanism (elimination/hydration) is suggested for the cleavage of the lactyl ether bond of MurNAc 6-phosphate, with the formation of an alpha,beta-unsaturated aldehyde intermediate with (E)-stereochemistry, followed by the syn addition of water to give product.</text>
</comment>
<dbReference type="GO" id="GO:0009254">
    <property type="term" value="P:peptidoglycan turnover"/>
    <property type="evidence" value="ECO:0007669"/>
    <property type="project" value="UniProtKB-UniRule"/>
</dbReference>
<dbReference type="Gene3D" id="3.40.50.10490">
    <property type="entry name" value="Glucose-6-phosphate isomerase like protein, domain 1"/>
    <property type="match status" value="1"/>
</dbReference>
<evidence type="ECO:0000256" key="1">
    <source>
        <dbReference type="ARBA" id="ARBA00023239"/>
    </source>
</evidence>
<dbReference type="InterPro" id="IPR040190">
    <property type="entry name" value="MURQ/GCKR"/>
</dbReference>
<sequence length="297" mass="31048">MATETFSTRFQDLDSWPSLDILSAFYEGQLSAVAAVRSSLPAIAAAAEEAVARLRRGGRLVYVGAGTSGRIGVQDGTELPPTFNWPDDKLVYLIAGGEGALLKAVENAEDSVEQGIAGIKDSQVGPNDVVIGVAASGRTPFTIAALEEAKARGAQTIGISNNAGAPILDVCSHPILADTGEEVVAGSTRMKAGTAQKIILNLLSTLIMVRLGRVYRGLMVHMRATNAKLRRRSEIMVSQITGCDDATAIAALRQADGDMKLASLIALGINSTDAQAALARSDGNLREALADFSDIRG</sequence>
<evidence type="ECO:0000256" key="3">
    <source>
        <dbReference type="HAMAP-Rule" id="MF_00068"/>
    </source>
</evidence>
<comment type="similarity">
    <text evidence="3">Belongs to the GCKR-like family. MurNAc-6-P etherase subfamily.</text>
</comment>
<gene>
    <name evidence="3" type="primary">murQ</name>
    <name evidence="5" type="ORF">I2H38_04845</name>
</gene>
<dbReference type="EMBL" id="JADQDO010000002">
    <property type="protein sequence ID" value="MBF9232703.1"/>
    <property type="molecule type" value="Genomic_DNA"/>
</dbReference>
<evidence type="ECO:0000256" key="2">
    <source>
        <dbReference type="ARBA" id="ARBA00023277"/>
    </source>
</evidence>
<comment type="function">
    <text evidence="3">Specifically catalyzes the cleavage of the D-lactyl ether substituent of MurNAc 6-phosphate, producing GlcNAc 6-phosphate and D-lactate. Together with AnmK, is also required for the utilization of anhydro-N-acetylmuramic acid (anhMurNAc) either imported from the medium or derived from its own cell wall murein, and thus plays a role in cell wall recycling.</text>
</comment>
<comment type="caution">
    <text evidence="5">The sequence shown here is derived from an EMBL/GenBank/DDBJ whole genome shotgun (WGS) entry which is preliminary data.</text>
</comment>
<dbReference type="InterPro" id="IPR005488">
    <property type="entry name" value="Etherase_MurQ"/>
</dbReference>
<feature type="active site" evidence="3">
    <location>
        <position position="109"/>
    </location>
</feature>
<evidence type="ECO:0000259" key="4">
    <source>
        <dbReference type="PROSITE" id="PS51464"/>
    </source>
</evidence>
<dbReference type="CDD" id="cd05007">
    <property type="entry name" value="SIS_Etherase"/>
    <property type="match status" value="1"/>
</dbReference>
<comment type="pathway">
    <text evidence="3">Amino-sugar metabolism; N-acetylmuramate degradation.</text>
</comment>
<comment type="pathway">
    <text evidence="3">Amino-sugar metabolism; 1,6-anhydro-N-acetylmuramate degradation.</text>
</comment>
<dbReference type="Proteomes" id="UP000599312">
    <property type="component" value="Unassembled WGS sequence"/>
</dbReference>
<comment type="pathway">
    <text evidence="3">Cell wall biogenesis; peptidoglycan recycling.</text>
</comment>
<dbReference type="GO" id="GO:0046348">
    <property type="term" value="P:amino sugar catabolic process"/>
    <property type="evidence" value="ECO:0007669"/>
    <property type="project" value="InterPro"/>
</dbReference>
<keyword evidence="2 3" id="KW-0119">Carbohydrate metabolism</keyword>
<dbReference type="PROSITE" id="PS51464">
    <property type="entry name" value="SIS"/>
    <property type="match status" value="1"/>
</dbReference>
<dbReference type="GO" id="GO:0016803">
    <property type="term" value="F:ether hydrolase activity"/>
    <property type="evidence" value="ECO:0007669"/>
    <property type="project" value="TreeGrafter"/>
</dbReference>
<accession>A0A931FPR7</accession>
<dbReference type="EC" id="4.2.1.126" evidence="3"/>
<dbReference type="Gene3D" id="1.10.8.1080">
    <property type="match status" value="1"/>
</dbReference>
<dbReference type="NCBIfam" id="NF009222">
    <property type="entry name" value="PRK12570.1"/>
    <property type="match status" value="1"/>
</dbReference>
<dbReference type="InterPro" id="IPR046348">
    <property type="entry name" value="SIS_dom_sf"/>
</dbReference>
<dbReference type="GO" id="GO:0016835">
    <property type="term" value="F:carbon-oxygen lyase activity"/>
    <property type="evidence" value="ECO:0007669"/>
    <property type="project" value="UniProtKB-UniRule"/>
</dbReference>
<dbReference type="Pfam" id="PF22645">
    <property type="entry name" value="GKRP_SIS_N"/>
    <property type="match status" value="1"/>
</dbReference>
<dbReference type="InterPro" id="IPR001347">
    <property type="entry name" value="SIS_dom"/>
</dbReference>
<reference evidence="5" key="1">
    <citation type="submission" date="2020-11" db="EMBL/GenBank/DDBJ databases">
        <authorList>
            <person name="Kim M.K."/>
        </authorList>
    </citation>
    <scope>NUCLEOTIDE SEQUENCE</scope>
    <source>
        <strain evidence="5">BT350</strain>
    </source>
</reference>
<comment type="catalytic activity">
    <reaction evidence="3">
        <text>N-acetyl-D-muramate 6-phosphate + H2O = N-acetyl-D-glucosamine 6-phosphate + (R)-lactate</text>
        <dbReference type="Rhea" id="RHEA:26410"/>
        <dbReference type="ChEBI" id="CHEBI:15377"/>
        <dbReference type="ChEBI" id="CHEBI:16004"/>
        <dbReference type="ChEBI" id="CHEBI:57513"/>
        <dbReference type="ChEBI" id="CHEBI:58722"/>
        <dbReference type="EC" id="4.2.1.126"/>
    </reaction>
</comment>
<proteinExistence type="inferred from homology"/>
<name>A0A931FPR7_9HYPH</name>
<dbReference type="NCBIfam" id="NF003915">
    <property type="entry name" value="PRK05441.1"/>
    <property type="match status" value="1"/>
</dbReference>
<keyword evidence="6" id="KW-1185">Reference proteome</keyword>
<evidence type="ECO:0000313" key="5">
    <source>
        <dbReference type="EMBL" id="MBF9232703.1"/>
    </source>
</evidence>
<dbReference type="GO" id="GO:0097367">
    <property type="term" value="F:carbohydrate derivative binding"/>
    <property type="evidence" value="ECO:0007669"/>
    <property type="project" value="InterPro"/>
</dbReference>
<dbReference type="HAMAP" id="MF_00068">
    <property type="entry name" value="MurQ"/>
    <property type="match status" value="1"/>
</dbReference>
<evidence type="ECO:0000313" key="6">
    <source>
        <dbReference type="Proteomes" id="UP000599312"/>
    </source>
</evidence>
<feature type="active site" description="Proton donor" evidence="3">
    <location>
        <position position="78"/>
    </location>
</feature>
<dbReference type="PANTHER" id="PTHR10088">
    <property type="entry name" value="GLUCOKINASE REGULATORY PROTEIN"/>
    <property type="match status" value="1"/>
</dbReference>
<dbReference type="PANTHER" id="PTHR10088:SF4">
    <property type="entry name" value="GLUCOKINASE REGULATORY PROTEIN"/>
    <property type="match status" value="1"/>
</dbReference>
<dbReference type="AlphaFoldDB" id="A0A931FPR7"/>
<dbReference type="SUPFAM" id="SSF53697">
    <property type="entry name" value="SIS domain"/>
    <property type="match status" value="1"/>
</dbReference>
<dbReference type="RefSeq" id="WP_196270707.1">
    <property type="nucleotide sequence ID" value="NZ_JADQDO010000002.1"/>
</dbReference>
<feature type="domain" description="SIS" evidence="4">
    <location>
        <begin position="50"/>
        <end position="213"/>
    </location>
</feature>
<protein>
    <recommendedName>
        <fullName evidence="3">N-acetylmuramic acid 6-phosphate etherase</fullName>
        <shortName evidence="3">MurNAc-6-P etherase</shortName>
        <ecNumber evidence="3">4.2.1.126</ecNumber>
    </recommendedName>
    <alternativeName>
        <fullName evidence="3">N-acetylmuramic acid 6-phosphate hydrolase</fullName>
    </alternativeName>
    <alternativeName>
        <fullName evidence="3">N-acetylmuramic acid 6-phosphate lyase</fullName>
    </alternativeName>
</protein>
<dbReference type="GO" id="GO:0097175">
    <property type="term" value="P:1,6-anhydro-N-acetyl-beta-muramic acid catabolic process"/>
    <property type="evidence" value="ECO:0007669"/>
    <property type="project" value="UniProtKB-UniRule"/>
</dbReference>
<keyword evidence="1 3" id="KW-0456">Lyase</keyword>
<organism evidence="5 6">
    <name type="scientific">Microvirga alba</name>
    <dbReference type="NCBI Taxonomy" id="2791025"/>
    <lineage>
        <taxon>Bacteria</taxon>
        <taxon>Pseudomonadati</taxon>
        <taxon>Pseudomonadota</taxon>
        <taxon>Alphaproteobacteria</taxon>
        <taxon>Hyphomicrobiales</taxon>
        <taxon>Methylobacteriaceae</taxon>
        <taxon>Microvirga</taxon>
    </lineage>
</organism>